<feature type="compositionally biased region" description="Low complexity" evidence="2">
    <location>
        <begin position="150"/>
        <end position="159"/>
    </location>
</feature>
<dbReference type="PANTHER" id="PTHR33565">
    <property type="entry name" value="DORMANCY-ASSOCIATED PROTEIN 1"/>
    <property type="match status" value="1"/>
</dbReference>
<keyword evidence="4" id="KW-1185">Reference proteome</keyword>
<evidence type="ECO:0000313" key="3">
    <source>
        <dbReference type="EMBL" id="CAK9212555.1"/>
    </source>
</evidence>
<dbReference type="EMBL" id="OZ019911">
    <property type="protein sequence ID" value="CAK9212555.1"/>
    <property type="molecule type" value="Genomic_DNA"/>
</dbReference>
<reference evidence="3" key="1">
    <citation type="submission" date="2024-02" db="EMBL/GenBank/DDBJ databases">
        <authorList>
            <consortium name="ELIXIR-Norway"/>
            <consortium name="Elixir Norway"/>
        </authorList>
    </citation>
    <scope>NUCLEOTIDE SEQUENCE</scope>
</reference>
<gene>
    <name evidence="3" type="ORF">CSSPTR1EN2_LOCUS11295</name>
</gene>
<comment type="similarity">
    <text evidence="1">Belongs to the DRM1/ARP family.</text>
</comment>
<feature type="region of interest" description="Disordered" evidence="2">
    <location>
        <begin position="117"/>
        <end position="176"/>
    </location>
</feature>
<evidence type="ECO:0000256" key="2">
    <source>
        <dbReference type="SAM" id="MobiDB-lite"/>
    </source>
</evidence>
<dbReference type="Proteomes" id="UP001497512">
    <property type="component" value="Chromosome 19"/>
</dbReference>
<sequence>MQKSHFSTHLLSLDFRSSLQCLSATGALDYSVAHFFEKFAVFLDRQPWTEEEGCCFCVCLMMAGLLEKLWDDVLAGPQPDKGLKKLRKKTMPSPDSALPGGTEEYIKRTMNRQGYGEFETGENSARSVGQAIPIKKPPMMRPLDIDSPVASPGNSWSSPPASPSTPTPGSWRNVFSHRSNRAMEGVSSEKFVEASLNSPTVHDWVVISVLDR</sequence>
<evidence type="ECO:0000313" key="4">
    <source>
        <dbReference type="Proteomes" id="UP001497512"/>
    </source>
</evidence>
<evidence type="ECO:0000256" key="1">
    <source>
        <dbReference type="ARBA" id="ARBA00010502"/>
    </source>
</evidence>
<dbReference type="Pfam" id="PF05564">
    <property type="entry name" value="Auxin_repressed"/>
    <property type="match status" value="1"/>
</dbReference>
<organism evidence="3 4">
    <name type="scientific">Sphagnum troendelagicum</name>
    <dbReference type="NCBI Taxonomy" id="128251"/>
    <lineage>
        <taxon>Eukaryota</taxon>
        <taxon>Viridiplantae</taxon>
        <taxon>Streptophyta</taxon>
        <taxon>Embryophyta</taxon>
        <taxon>Bryophyta</taxon>
        <taxon>Sphagnophytina</taxon>
        <taxon>Sphagnopsida</taxon>
        <taxon>Sphagnales</taxon>
        <taxon>Sphagnaceae</taxon>
        <taxon>Sphagnum</taxon>
    </lineage>
</organism>
<proteinExistence type="inferred from homology"/>
<accession>A0ABP0U4N5</accession>
<protein>
    <submittedName>
        <fullName evidence="3">Uncharacterized protein</fullName>
    </submittedName>
</protein>
<dbReference type="PANTHER" id="PTHR33565:SF20">
    <property type="entry name" value="DORMANCY-ASSOCIATED PROTEIN HOMOLOG 4"/>
    <property type="match status" value="1"/>
</dbReference>
<dbReference type="InterPro" id="IPR008406">
    <property type="entry name" value="DRM/ARP"/>
</dbReference>
<name>A0ABP0U4N5_9BRYO</name>